<dbReference type="InterPro" id="IPR036770">
    <property type="entry name" value="Ankyrin_rpt-contain_sf"/>
</dbReference>
<dbReference type="Gene3D" id="1.25.40.20">
    <property type="entry name" value="Ankyrin repeat-containing domain"/>
    <property type="match status" value="1"/>
</dbReference>
<sequence>MDPTLYNAAVEGNISNVDFSLAEYLKRDEENPYQVTPTGNTILHVAAHYGHSHFVAEVLNITPALLCHQNKKNETALHVAANEGHVEVVHLLLSIDEHHKETLMRMTGENGDTALHKAVQSRHQDVARLLVKEDPEFEFPSNKARETPLYLEAESGLLEALGEILNSCKQPTSSAAESPSETASLPLRLLMQWNKSLCEELNVGGWNSLHFAALLGLKEVVSNMLGWKRSLAYLPAGSENDWTTAIHIVAGAANVVSYLLKSRKWDKLIEDPDNDGNTPVHLLASSNFWGYMPLELKYHSRAKKMLYNKENKTPFEVVYRKEWMADKDRIAPSLFRDFLNSMAQLGRRSPRLNQIDRQKIIFNQA</sequence>
<dbReference type="PROSITE" id="PS50088">
    <property type="entry name" value="ANK_REPEAT"/>
    <property type="match status" value="2"/>
</dbReference>
<gene>
    <name evidence="2" type="ORF">CQW23_13001</name>
</gene>
<dbReference type="Pfam" id="PF12796">
    <property type="entry name" value="Ank_2"/>
    <property type="match status" value="1"/>
</dbReference>
<dbReference type="EMBL" id="MLFT02000005">
    <property type="protein sequence ID" value="PHT48793.1"/>
    <property type="molecule type" value="Genomic_DNA"/>
</dbReference>
<dbReference type="Proteomes" id="UP000224567">
    <property type="component" value="Unassembled WGS sequence"/>
</dbReference>
<keyword evidence="3" id="KW-1185">Reference proteome</keyword>
<evidence type="ECO:0000256" key="1">
    <source>
        <dbReference type="PROSITE-ProRule" id="PRU00023"/>
    </source>
</evidence>
<name>A0A2G2WU83_CAPBA</name>
<dbReference type="SMART" id="SM00248">
    <property type="entry name" value="ANK"/>
    <property type="match status" value="7"/>
</dbReference>
<proteinExistence type="predicted"/>
<organism evidence="2 3">
    <name type="scientific">Capsicum baccatum</name>
    <name type="common">Peruvian pepper</name>
    <dbReference type="NCBI Taxonomy" id="33114"/>
    <lineage>
        <taxon>Eukaryota</taxon>
        <taxon>Viridiplantae</taxon>
        <taxon>Streptophyta</taxon>
        <taxon>Embryophyta</taxon>
        <taxon>Tracheophyta</taxon>
        <taxon>Spermatophyta</taxon>
        <taxon>Magnoliopsida</taxon>
        <taxon>eudicotyledons</taxon>
        <taxon>Gunneridae</taxon>
        <taxon>Pentapetalae</taxon>
        <taxon>asterids</taxon>
        <taxon>lamiids</taxon>
        <taxon>Solanales</taxon>
        <taxon>Solanaceae</taxon>
        <taxon>Solanoideae</taxon>
        <taxon>Capsiceae</taxon>
        <taxon>Capsicum</taxon>
    </lineage>
</organism>
<dbReference type="InterPro" id="IPR002110">
    <property type="entry name" value="Ankyrin_rpt"/>
</dbReference>
<evidence type="ECO:0000313" key="3">
    <source>
        <dbReference type="Proteomes" id="UP000224567"/>
    </source>
</evidence>
<accession>A0A2G2WU83</accession>
<dbReference type="OrthoDB" id="1847170at2759"/>
<dbReference type="Pfam" id="PF00023">
    <property type="entry name" value="Ank"/>
    <property type="match status" value="1"/>
</dbReference>
<dbReference type="PANTHER" id="PTHR24121">
    <property type="entry name" value="NO MECHANORECEPTOR POTENTIAL C, ISOFORM D-RELATED"/>
    <property type="match status" value="1"/>
</dbReference>
<comment type="caution">
    <text evidence="2">The sequence shown here is derived from an EMBL/GenBank/DDBJ whole genome shotgun (WGS) entry which is preliminary data.</text>
</comment>
<keyword evidence="1" id="KW-0040">ANK repeat</keyword>
<dbReference type="AlphaFoldDB" id="A0A2G2WU83"/>
<evidence type="ECO:0000313" key="2">
    <source>
        <dbReference type="EMBL" id="PHT48793.1"/>
    </source>
</evidence>
<dbReference type="PANTHER" id="PTHR24121:SF22">
    <property type="entry name" value="PROTEIN ACCELERATED CELL DEATH 6-LIKE"/>
    <property type="match status" value="1"/>
</dbReference>
<dbReference type="SUPFAM" id="SSF48403">
    <property type="entry name" value="Ankyrin repeat"/>
    <property type="match status" value="1"/>
</dbReference>
<protein>
    <submittedName>
        <fullName evidence="2">Uncharacterized protein</fullName>
    </submittedName>
</protein>
<dbReference type="STRING" id="33114.A0A2G2WU83"/>
<dbReference type="PROSITE" id="PS50297">
    <property type="entry name" value="ANK_REP_REGION"/>
    <property type="match status" value="2"/>
</dbReference>
<feature type="repeat" description="ANK" evidence="1">
    <location>
        <begin position="72"/>
        <end position="94"/>
    </location>
</feature>
<feature type="repeat" description="ANK" evidence="1">
    <location>
        <begin position="110"/>
        <end position="142"/>
    </location>
</feature>
<reference evidence="3" key="2">
    <citation type="journal article" date="2017" name="J. Anim. Genet.">
        <title>Multiple reference genome sequences of hot pepper reveal the massive evolution of plant disease resistance genes by retroduplication.</title>
        <authorList>
            <person name="Kim S."/>
            <person name="Park J."/>
            <person name="Yeom S.-I."/>
            <person name="Kim Y.-M."/>
            <person name="Seo E."/>
            <person name="Kim K.-T."/>
            <person name="Kim M.-S."/>
            <person name="Lee J.M."/>
            <person name="Cheong K."/>
            <person name="Shin H.-S."/>
            <person name="Kim S.-B."/>
            <person name="Han K."/>
            <person name="Lee J."/>
            <person name="Park M."/>
            <person name="Lee H.-A."/>
            <person name="Lee H.-Y."/>
            <person name="Lee Y."/>
            <person name="Oh S."/>
            <person name="Lee J.H."/>
            <person name="Choi E."/>
            <person name="Choi E."/>
            <person name="Lee S.E."/>
            <person name="Jeon J."/>
            <person name="Kim H."/>
            <person name="Choi G."/>
            <person name="Song H."/>
            <person name="Lee J."/>
            <person name="Lee S.-C."/>
            <person name="Kwon J.-K."/>
            <person name="Lee H.-Y."/>
            <person name="Koo N."/>
            <person name="Hong Y."/>
            <person name="Kim R.W."/>
            <person name="Kang W.-H."/>
            <person name="Huh J.H."/>
            <person name="Kang B.-C."/>
            <person name="Yang T.-J."/>
            <person name="Lee Y.-H."/>
            <person name="Bennetzen J.L."/>
            <person name="Choi D."/>
        </authorList>
    </citation>
    <scope>NUCLEOTIDE SEQUENCE [LARGE SCALE GENOMIC DNA]</scope>
    <source>
        <strain evidence="3">cv. PBC81</strain>
    </source>
</reference>
<reference evidence="2 3" key="1">
    <citation type="journal article" date="2017" name="Genome Biol.">
        <title>New reference genome sequences of hot pepper reveal the massive evolution of plant disease-resistance genes by retroduplication.</title>
        <authorList>
            <person name="Kim S."/>
            <person name="Park J."/>
            <person name="Yeom S.I."/>
            <person name="Kim Y.M."/>
            <person name="Seo E."/>
            <person name="Kim K.T."/>
            <person name="Kim M.S."/>
            <person name="Lee J.M."/>
            <person name="Cheong K."/>
            <person name="Shin H.S."/>
            <person name="Kim S.B."/>
            <person name="Han K."/>
            <person name="Lee J."/>
            <person name="Park M."/>
            <person name="Lee H.A."/>
            <person name="Lee H.Y."/>
            <person name="Lee Y."/>
            <person name="Oh S."/>
            <person name="Lee J.H."/>
            <person name="Choi E."/>
            <person name="Choi E."/>
            <person name="Lee S.E."/>
            <person name="Jeon J."/>
            <person name="Kim H."/>
            <person name="Choi G."/>
            <person name="Song H."/>
            <person name="Lee J."/>
            <person name="Lee S.C."/>
            <person name="Kwon J.K."/>
            <person name="Lee H.Y."/>
            <person name="Koo N."/>
            <person name="Hong Y."/>
            <person name="Kim R.W."/>
            <person name="Kang W.H."/>
            <person name="Huh J.H."/>
            <person name="Kang B.C."/>
            <person name="Yang T.J."/>
            <person name="Lee Y.H."/>
            <person name="Bennetzen J.L."/>
            <person name="Choi D."/>
        </authorList>
    </citation>
    <scope>NUCLEOTIDE SEQUENCE [LARGE SCALE GENOMIC DNA]</scope>
    <source>
        <strain evidence="3">cv. PBC81</strain>
    </source>
</reference>